<keyword evidence="5" id="KW-0449">Lipoprotein</keyword>
<dbReference type="InterPro" id="IPR000648">
    <property type="entry name" value="Oxysterol-bd"/>
</dbReference>
<evidence type="ECO:0000259" key="6">
    <source>
        <dbReference type="PROSITE" id="PS50076"/>
    </source>
</evidence>
<dbReference type="PANTHER" id="PTHR44027:SF7">
    <property type="entry name" value="DNAJ HOMOLOG SUBFAMILY C MEMBER 5 HOMOLOG"/>
    <property type="match status" value="1"/>
</dbReference>
<evidence type="ECO:0000256" key="5">
    <source>
        <dbReference type="ARBA" id="ARBA00023288"/>
    </source>
</evidence>
<keyword evidence="4" id="KW-0143">Chaperone</keyword>
<dbReference type="PRINTS" id="PR00625">
    <property type="entry name" value="JDOMAIN"/>
</dbReference>
<dbReference type="InterPro" id="IPR037239">
    <property type="entry name" value="OSBP_sf"/>
</dbReference>
<dbReference type="SUPFAM" id="SSF144000">
    <property type="entry name" value="Oxysterol-binding protein-like"/>
    <property type="match status" value="1"/>
</dbReference>
<dbReference type="Proteomes" id="UP000275846">
    <property type="component" value="Unassembled WGS sequence"/>
</dbReference>
<reference evidence="7 8" key="2">
    <citation type="submission" date="2018-11" db="EMBL/GenBank/DDBJ databases">
        <authorList>
            <consortium name="Pathogen Informatics"/>
        </authorList>
    </citation>
    <scope>NUCLEOTIDE SEQUENCE [LARGE SCALE GENOMIC DNA]</scope>
    <source>
        <strain evidence="7 8">NST_G2</strain>
    </source>
</reference>
<dbReference type="GO" id="GO:0008289">
    <property type="term" value="F:lipid binding"/>
    <property type="evidence" value="ECO:0007669"/>
    <property type="project" value="InterPro"/>
</dbReference>
<dbReference type="PROSITE" id="PS00636">
    <property type="entry name" value="DNAJ_1"/>
    <property type="match status" value="1"/>
</dbReference>
<dbReference type="PROSITE" id="PS50076">
    <property type="entry name" value="DNAJ_2"/>
    <property type="match status" value="1"/>
</dbReference>
<dbReference type="CDD" id="cd06257">
    <property type="entry name" value="DnaJ"/>
    <property type="match status" value="1"/>
</dbReference>
<sequence>MYHVLGVPKRAEEDDIKRAFRKFKDVNRAYQVLMDPVKRGIYDKYGSVGLSIAEQVGEDNVQAYFMLTSKWCKGLFFFCCAITGCYFCCCCCFCCNFCCGKFKPPVHEPVPEEVNLRENNFDDLDPPMQQVPPPYDPERLMQEAFNTTTPAAAPMPPPTKVTVTQQPRNILSIPWVELGGRCTIDCPRTGFSATVEFRTKPFYGGKKDLIRAEVFAPGEKRPLLTVDGVWNGKMWARWAEGVDCSFLP</sequence>
<dbReference type="InterPro" id="IPR001623">
    <property type="entry name" value="DnaJ_domain"/>
</dbReference>
<dbReference type="InterPro" id="IPR036869">
    <property type="entry name" value="J_dom_sf"/>
</dbReference>
<reference evidence="9" key="1">
    <citation type="submission" date="2016-06" db="UniProtKB">
        <authorList>
            <consortium name="WormBaseParasite"/>
        </authorList>
    </citation>
    <scope>IDENTIFICATION</scope>
</reference>
<keyword evidence="8" id="KW-1185">Reference proteome</keyword>
<evidence type="ECO:0000313" key="9">
    <source>
        <dbReference type="WBParaSite" id="SSLN_0001416201-mRNA-1"/>
    </source>
</evidence>
<dbReference type="EMBL" id="UYSU01038247">
    <property type="protein sequence ID" value="VDM00033.1"/>
    <property type="molecule type" value="Genomic_DNA"/>
</dbReference>
<evidence type="ECO:0000256" key="4">
    <source>
        <dbReference type="ARBA" id="ARBA00023186"/>
    </source>
</evidence>
<dbReference type="Pfam" id="PF01237">
    <property type="entry name" value="Oxysterol_BP"/>
    <property type="match status" value="1"/>
</dbReference>
<dbReference type="STRING" id="70667.A0A183TAZ9"/>
<evidence type="ECO:0000313" key="7">
    <source>
        <dbReference type="EMBL" id="VDM00033.1"/>
    </source>
</evidence>
<dbReference type="AlphaFoldDB" id="A0A183TAZ9"/>
<keyword evidence="2" id="KW-0472">Membrane</keyword>
<keyword evidence="3" id="KW-0564">Palmitate</keyword>
<gene>
    <name evidence="7" type="ORF">SSLN_LOCUS13647</name>
</gene>
<feature type="domain" description="J" evidence="6">
    <location>
        <begin position="1"/>
        <end position="46"/>
    </location>
</feature>
<dbReference type="Gene3D" id="2.40.160.120">
    <property type="match status" value="1"/>
</dbReference>
<comment type="subcellular location">
    <subcellularLocation>
        <location evidence="1">Membrane</location>
        <topology evidence="1">Lipid-anchor</topology>
    </subcellularLocation>
</comment>
<proteinExistence type="predicted"/>
<accession>A0A183TAZ9</accession>
<dbReference type="InterPro" id="IPR018253">
    <property type="entry name" value="DnaJ_domain_CS"/>
</dbReference>
<dbReference type="InterPro" id="IPR051434">
    <property type="entry name" value="DnaJ_C_subfamily_member5"/>
</dbReference>
<name>A0A183TAZ9_SCHSO</name>
<dbReference type="GO" id="GO:0005737">
    <property type="term" value="C:cytoplasm"/>
    <property type="evidence" value="ECO:0007669"/>
    <property type="project" value="UniProtKB-ARBA"/>
</dbReference>
<evidence type="ECO:0000256" key="1">
    <source>
        <dbReference type="ARBA" id="ARBA00004635"/>
    </source>
</evidence>
<organism evidence="9">
    <name type="scientific">Schistocephalus solidus</name>
    <name type="common">Tapeworm</name>
    <dbReference type="NCBI Taxonomy" id="70667"/>
    <lineage>
        <taxon>Eukaryota</taxon>
        <taxon>Metazoa</taxon>
        <taxon>Spiralia</taxon>
        <taxon>Lophotrochozoa</taxon>
        <taxon>Platyhelminthes</taxon>
        <taxon>Cestoda</taxon>
        <taxon>Eucestoda</taxon>
        <taxon>Diphyllobothriidea</taxon>
        <taxon>Diphyllobothriidae</taxon>
        <taxon>Schistocephalus</taxon>
    </lineage>
</organism>
<dbReference type="Gene3D" id="1.10.287.110">
    <property type="entry name" value="DnaJ domain"/>
    <property type="match status" value="1"/>
</dbReference>
<evidence type="ECO:0000256" key="2">
    <source>
        <dbReference type="ARBA" id="ARBA00023136"/>
    </source>
</evidence>
<evidence type="ECO:0000313" key="8">
    <source>
        <dbReference type="Proteomes" id="UP000275846"/>
    </source>
</evidence>
<evidence type="ECO:0000256" key="3">
    <source>
        <dbReference type="ARBA" id="ARBA00023139"/>
    </source>
</evidence>
<dbReference type="WBParaSite" id="SSLN_0001416201-mRNA-1">
    <property type="protein sequence ID" value="SSLN_0001416201-mRNA-1"/>
    <property type="gene ID" value="SSLN_0001416201"/>
</dbReference>
<protein>
    <submittedName>
        <fullName evidence="9">J domain-containing protein</fullName>
    </submittedName>
</protein>
<dbReference type="PANTHER" id="PTHR44027">
    <property type="entry name" value="DNAJ HOMOLOG SUBFAMILY C MEMBER 5 HOMOLOG"/>
    <property type="match status" value="1"/>
</dbReference>
<dbReference type="GO" id="GO:0016020">
    <property type="term" value="C:membrane"/>
    <property type="evidence" value="ECO:0007669"/>
    <property type="project" value="UniProtKB-SubCell"/>
</dbReference>
<dbReference type="OrthoDB" id="445556at2759"/>
<dbReference type="SUPFAM" id="SSF46565">
    <property type="entry name" value="Chaperone J-domain"/>
    <property type="match status" value="1"/>
</dbReference>